<dbReference type="InterPro" id="IPR013525">
    <property type="entry name" value="ABC2_TM"/>
</dbReference>
<dbReference type="RefSeq" id="WP_163243122.1">
    <property type="nucleotide sequence ID" value="NZ_JAAIWN010000043.1"/>
</dbReference>
<keyword evidence="3 5" id="KW-1133">Transmembrane helix</keyword>
<keyword evidence="9" id="KW-1185">Reference proteome</keyword>
<evidence type="ECO:0000313" key="9">
    <source>
        <dbReference type="Proteomes" id="UP000472971"/>
    </source>
</evidence>
<feature type="transmembrane region" description="Helical" evidence="5">
    <location>
        <begin position="215"/>
        <end position="235"/>
    </location>
</feature>
<evidence type="ECO:0000256" key="3">
    <source>
        <dbReference type="ARBA" id="ARBA00022989"/>
    </source>
</evidence>
<keyword evidence="5" id="KW-0813">Transport</keyword>
<evidence type="ECO:0000256" key="5">
    <source>
        <dbReference type="RuleBase" id="RU361157"/>
    </source>
</evidence>
<keyword evidence="5" id="KW-1003">Cell membrane</keyword>
<feature type="transmembrane region" description="Helical" evidence="5">
    <location>
        <begin position="12"/>
        <end position="33"/>
    </location>
</feature>
<reference evidence="7 10" key="2">
    <citation type="submission" date="2020-07" db="EMBL/GenBank/DDBJ databases">
        <authorList>
            <person name="Feng H."/>
        </authorList>
    </citation>
    <scope>NUCLEOTIDE SEQUENCE [LARGE SCALE GENOMIC DNA]</scope>
    <source>
        <strain evidence="10">s-12</strain>
        <strain evidence="7">S-12</strain>
    </source>
</reference>
<dbReference type="InterPro" id="IPR000412">
    <property type="entry name" value="ABC_2_transport"/>
</dbReference>
<feature type="transmembrane region" description="Helical" evidence="5">
    <location>
        <begin position="53"/>
        <end position="71"/>
    </location>
</feature>
<dbReference type="InterPro" id="IPR047817">
    <property type="entry name" value="ABC2_TM_bact-type"/>
</dbReference>
<dbReference type="InterPro" id="IPR051328">
    <property type="entry name" value="T7SS_ABC-Transporter"/>
</dbReference>
<dbReference type="AlphaFoldDB" id="A0A6B3W5K7"/>
<gene>
    <name evidence="8" type="ORF">G4D64_14720</name>
    <name evidence="7" type="ORF">H1Z61_08265</name>
</gene>
<evidence type="ECO:0000256" key="1">
    <source>
        <dbReference type="ARBA" id="ARBA00004141"/>
    </source>
</evidence>
<accession>A0A6B3W5K7</accession>
<evidence type="ECO:0000313" key="10">
    <source>
        <dbReference type="Proteomes" id="UP000570010"/>
    </source>
</evidence>
<dbReference type="Proteomes" id="UP000472971">
    <property type="component" value="Unassembled WGS sequence"/>
</dbReference>
<dbReference type="GO" id="GO:0140359">
    <property type="term" value="F:ABC-type transporter activity"/>
    <property type="evidence" value="ECO:0007669"/>
    <property type="project" value="InterPro"/>
</dbReference>
<comment type="similarity">
    <text evidence="5">Belongs to the ABC-2 integral membrane protein family.</text>
</comment>
<feature type="transmembrane region" description="Helical" evidence="5">
    <location>
        <begin position="127"/>
        <end position="150"/>
    </location>
</feature>
<keyword evidence="4 5" id="KW-0472">Membrane</keyword>
<evidence type="ECO:0000313" key="7">
    <source>
        <dbReference type="EMBL" id="MBA4537139.1"/>
    </source>
</evidence>
<feature type="transmembrane region" description="Helical" evidence="5">
    <location>
        <begin position="157"/>
        <end position="176"/>
    </location>
</feature>
<evidence type="ECO:0000256" key="4">
    <source>
        <dbReference type="ARBA" id="ARBA00023136"/>
    </source>
</evidence>
<dbReference type="PANTHER" id="PTHR43077:SF10">
    <property type="entry name" value="TRANSPORT PERMEASE PROTEIN"/>
    <property type="match status" value="1"/>
</dbReference>
<dbReference type="PIRSF" id="PIRSF006648">
    <property type="entry name" value="DrrB"/>
    <property type="match status" value="1"/>
</dbReference>
<sequence length="240" mass="26883">MLHFAIRNRKEIFRDPLSIILGIALPLILLIVFTTIEKNAPLDTFKAHNLVPGLVVFSFSFLTMFSALLIAKDKQTALLVRLFASPLKVNDYVVGYTIPMIPLVILQTIICYLVALALGMSVELIDFLMSMVVLLPIAIMSIFFGLFLGALFTDKQISGIGTIYITLGSFLSGAWVDLSLLGNKFGEIGNYLPFVHAVELSRDILIGDYSTFSEHFWWTVAYAIILFICAIFAFFQLRKR</sequence>
<comment type="caution">
    <text evidence="8">The sequence shown here is derived from an EMBL/GenBank/DDBJ whole genome shotgun (WGS) entry which is preliminary data.</text>
</comment>
<dbReference type="EMBL" id="JACEIO010000016">
    <property type="protein sequence ID" value="MBA4537139.1"/>
    <property type="molecule type" value="Genomic_DNA"/>
</dbReference>
<dbReference type="Proteomes" id="UP000570010">
    <property type="component" value="Unassembled WGS sequence"/>
</dbReference>
<dbReference type="EMBL" id="JAAIWN010000043">
    <property type="protein sequence ID" value="NEY82724.1"/>
    <property type="molecule type" value="Genomic_DNA"/>
</dbReference>
<comment type="subcellular location">
    <subcellularLocation>
        <location evidence="5">Cell membrane</location>
        <topology evidence="5">Multi-pass membrane protein</topology>
    </subcellularLocation>
    <subcellularLocation>
        <location evidence="1">Membrane</location>
        <topology evidence="1">Multi-pass membrane protein</topology>
    </subcellularLocation>
</comment>
<dbReference type="GO" id="GO:0043190">
    <property type="term" value="C:ATP-binding cassette (ABC) transporter complex"/>
    <property type="evidence" value="ECO:0007669"/>
    <property type="project" value="InterPro"/>
</dbReference>
<evidence type="ECO:0000256" key="2">
    <source>
        <dbReference type="ARBA" id="ARBA00022692"/>
    </source>
</evidence>
<evidence type="ECO:0000313" key="8">
    <source>
        <dbReference type="EMBL" id="NEY82724.1"/>
    </source>
</evidence>
<feature type="transmembrane region" description="Helical" evidence="5">
    <location>
        <begin position="92"/>
        <end position="115"/>
    </location>
</feature>
<name>A0A6B3W5K7_9BACI</name>
<feature type="domain" description="ABC transmembrane type-2" evidence="6">
    <location>
        <begin position="17"/>
        <end position="237"/>
    </location>
</feature>
<dbReference type="PANTHER" id="PTHR43077">
    <property type="entry name" value="TRANSPORT PERMEASE YVFS-RELATED"/>
    <property type="match status" value="1"/>
</dbReference>
<proteinExistence type="inferred from homology"/>
<protein>
    <recommendedName>
        <fullName evidence="5">Transport permease protein</fullName>
    </recommendedName>
</protein>
<organism evidence="8 9">
    <name type="scientific">Bacillus aquiflavi</name>
    <dbReference type="NCBI Taxonomy" id="2672567"/>
    <lineage>
        <taxon>Bacteria</taxon>
        <taxon>Bacillati</taxon>
        <taxon>Bacillota</taxon>
        <taxon>Bacilli</taxon>
        <taxon>Bacillales</taxon>
        <taxon>Bacillaceae</taxon>
        <taxon>Bacillus</taxon>
    </lineage>
</organism>
<evidence type="ECO:0000259" key="6">
    <source>
        <dbReference type="PROSITE" id="PS51012"/>
    </source>
</evidence>
<keyword evidence="2 5" id="KW-0812">Transmembrane</keyword>
<reference evidence="8 9" key="1">
    <citation type="submission" date="2020-02" db="EMBL/GenBank/DDBJ databases">
        <title>Bacillus aquiflavi sp. nov., isolated from yellow water of strong flavor Chinese baijiu in Yibin region of China.</title>
        <authorList>
            <person name="Xie J."/>
        </authorList>
    </citation>
    <scope>NUCLEOTIDE SEQUENCE [LARGE SCALE GENOMIC DNA]</scope>
    <source>
        <strain evidence="8 9">3H-10</strain>
    </source>
</reference>
<dbReference type="PROSITE" id="PS51012">
    <property type="entry name" value="ABC_TM2"/>
    <property type="match status" value="1"/>
</dbReference>
<dbReference type="Pfam" id="PF01061">
    <property type="entry name" value="ABC2_membrane"/>
    <property type="match status" value="1"/>
</dbReference>